<dbReference type="NCBIfam" id="TIGR00173">
    <property type="entry name" value="menD"/>
    <property type="match status" value="1"/>
</dbReference>
<dbReference type="GO" id="GO:0070204">
    <property type="term" value="F:2-succinyl-5-enolpyruvyl-6-hydroxy-3-cyclohexene-1-carboxylic-acid synthase activity"/>
    <property type="evidence" value="ECO:0007669"/>
    <property type="project" value="UniProtKB-UniRule"/>
</dbReference>
<comment type="subunit">
    <text evidence="6">Homodimer.</text>
</comment>
<evidence type="ECO:0000313" key="10">
    <source>
        <dbReference type="Proteomes" id="UP000474296"/>
    </source>
</evidence>
<name>A0A6M0CGA6_9FLAO</name>
<comment type="caution">
    <text evidence="9">The sequence shown here is derived from an EMBL/GenBank/DDBJ whole genome shotgun (WGS) entry which is preliminary data.</text>
</comment>
<comment type="function">
    <text evidence="6">Catalyzes the thiamine diphosphate-dependent decarboxylation of 2-oxoglutarate and the subsequent addition of the resulting succinic semialdehyde-thiamine pyrophosphate anion to isochorismate to yield 2-succinyl-5-enolpyruvyl-6-hydroxy-3-cyclohexene-1-carboxylate (SEPHCHC).</text>
</comment>
<dbReference type="GO" id="GO:0030145">
    <property type="term" value="F:manganese ion binding"/>
    <property type="evidence" value="ECO:0007669"/>
    <property type="project" value="UniProtKB-UniRule"/>
</dbReference>
<keyword evidence="2 6" id="KW-0479">Metal-binding</keyword>
<dbReference type="PANTHER" id="PTHR42916:SF1">
    <property type="entry name" value="PROTEIN PHYLLO, CHLOROPLASTIC"/>
    <property type="match status" value="1"/>
</dbReference>
<accession>A0A6M0CGA6</accession>
<evidence type="ECO:0000256" key="6">
    <source>
        <dbReference type="HAMAP-Rule" id="MF_01659"/>
    </source>
</evidence>
<dbReference type="GO" id="GO:0000287">
    <property type="term" value="F:magnesium ion binding"/>
    <property type="evidence" value="ECO:0007669"/>
    <property type="project" value="UniProtKB-UniRule"/>
</dbReference>
<evidence type="ECO:0000256" key="3">
    <source>
        <dbReference type="ARBA" id="ARBA00022842"/>
    </source>
</evidence>
<comment type="pathway">
    <text evidence="6">Quinol/quinone metabolism; menaquinone biosynthesis.</text>
</comment>
<dbReference type="UniPathway" id="UPA00079"/>
<dbReference type="CDD" id="cd07037">
    <property type="entry name" value="TPP_PYR_MenD"/>
    <property type="match status" value="1"/>
</dbReference>
<organism evidence="9 10">
    <name type="scientific">Spongiivirga citrea</name>
    <dbReference type="NCBI Taxonomy" id="1481457"/>
    <lineage>
        <taxon>Bacteria</taxon>
        <taxon>Pseudomonadati</taxon>
        <taxon>Bacteroidota</taxon>
        <taxon>Flavobacteriia</taxon>
        <taxon>Flavobacteriales</taxon>
        <taxon>Flavobacteriaceae</taxon>
        <taxon>Spongiivirga</taxon>
    </lineage>
</organism>
<keyword evidence="4 6" id="KW-0786">Thiamine pyrophosphate</keyword>
<evidence type="ECO:0000259" key="8">
    <source>
        <dbReference type="Pfam" id="PF16582"/>
    </source>
</evidence>
<evidence type="ECO:0000256" key="5">
    <source>
        <dbReference type="ARBA" id="ARBA00023211"/>
    </source>
</evidence>
<comment type="pathway">
    <text evidence="6">Quinol/quinone metabolism; 1,4-dihydroxy-2-naphthoate biosynthesis; 1,4-dihydroxy-2-naphthoate from chorismate: step 2/7.</text>
</comment>
<evidence type="ECO:0000256" key="2">
    <source>
        <dbReference type="ARBA" id="ARBA00022723"/>
    </source>
</evidence>
<evidence type="ECO:0000256" key="4">
    <source>
        <dbReference type="ARBA" id="ARBA00023052"/>
    </source>
</evidence>
<dbReference type="HAMAP" id="MF_01659">
    <property type="entry name" value="MenD"/>
    <property type="match status" value="1"/>
</dbReference>
<feature type="domain" description="Thiamine pyrophosphate enzyme N-terminal TPP-binding" evidence="7">
    <location>
        <begin position="8"/>
        <end position="116"/>
    </location>
</feature>
<dbReference type="UniPathway" id="UPA01057">
    <property type="reaction ID" value="UER00164"/>
</dbReference>
<comment type="cofactor">
    <cofactor evidence="6">
        <name>Mg(2+)</name>
        <dbReference type="ChEBI" id="CHEBI:18420"/>
    </cofactor>
    <cofactor evidence="6">
        <name>Mn(2+)</name>
        <dbReference type="ChEBI" id="CHEBI:29035"/>
    </cofactor>
</comment>
<dbReference type="InterPro" id="IPR029061">
    <property type="entry name" value="THDP-binding"/>
</dbReference>
<keyword evidence="1 6" id="KW-0808">Transferase</keyword>
<comment type="catalytic activity">
    <reaction evidence="6">
        <text>isochorismate + 2-oxoglutarate + H(+) = 5-enolpyruvoyl-6-hydroxy-2-succinyl-cyclohex-3-ene-1-carboxylate + CO2</text>
        <dbReference type="Rhea" id="RHEA:25593"/>
        <dbReference type="ChEBI" id="CHEBI:15378"/>
        <dbReference type="ChEBI" id="CHEBI:16526"/>
        <dbReference type="ChEBI" id="CHEBI:16810"/>
        <dbReference type="ChEBI" id="CHEBI:29780"/>
        <dbReference type="ChEBI" id="CHEBI:58818"/>
        <dbReference type="EC" id="2.2.1.9"/>
    </reaction>
</comment>
<dbReference type="InterPro" id="IPR004433">
    <property type="entry name" value="MenaQ_synth_MenD"/>
</dbReference>
<dbReference type="Pfam" id="PF02776">
    <property type="entry name" value="TPP_enzyme_N"/>
    <property type="match status" value="1"/>
</dbReference>
<feature type="domain" description="Menaquinone biosynthesis protein MenD middle" evidence="8">
    <location>
        <begin position="224"/>
        <end position="352"/>
    </location>
</feature>
<dbReference type="EMBL" id="JAABOQ010000002">
    <property type="protein sequence ID" value="NER16472.1"/>
    <property type="molecule type" value="Genomic_DNA"/>
</dbReference>
<dbReference type="Gene3D" id="3.40.50.1220">
    <property type="entry name" value="TPP-binding domain"/>
    <property type="match status" value="1"/>
</dbReference>
<evidence type="ECO:0000313" key="9">
    <source>
        <dbReference type="EMBL" id="NER16472.1"/>
    </source>
</evidence>
<evidence type="ECO:0000259" key="7">
    <source>
        <dbReference type="Pfam" id="PF02776"/>
    </source>
</evidence>
<dbReference type="PANTHER" id="PTHR42916">
    <property type="entry name" value="2-SUCCINYL-5-ENOLPYRUVYL-6-HYDROXY-3-CYCLOHEXENE-1-CARBOXYLATE SYNTHASE"/>
    <property type="match status" value="1"/>
</dbReference>
<keyword evidence="6" id="KW-0474">Menaquinone biosynthesis</keyword>
<gene>
    <name evidence="6 9" type="primary">menD</name>
    <name evidence="9" type="ORF">GWK10_04580</name>
</gene>
<dbReference type="EC" id="2.2.1.9" evidence="6"/>
<dbReference type="PIRSF" id="PIRSF004983">
    <property type="entry name" value="MenD"/>
    <property type="match status" value="1"/>
</dbReference>
<proteinExistence type="inferred from homology"/>
<dbReference type="InterPro" id="IPR012001">
    <property type="entry name" value="Thiamin_PyroP_enz_TPP-bd_dom"/>
</dbReference>
<evidence type="ECO:0000256" key="1">
    <source>
        <dbReference type="ARBA" id="ARBA00022679"/>
    </source>
</evidence>
<protein>
    <recommendedName>
        <fullName evidence="6">2-succinyl-5-enolpyruvyl-6-hydroxy-3-cyclohexene-1-carboxylate synthase</fullName>
        <shortName evidence="6">SEPHCHC synthase</shortName>
        <ecNumber evidence="6">2.2.1.9</ecNumber>
    </recommendedName>
    <alternativeName>
        <fullName evidence="6">Menaquinone biosynthesis protein MenD</fullName>
    </alternativeName>
</protein>
<comment type="similarity">
    <text evidence="6">Belongs to the TPP enzyme family. MenD subfamily.</text>
</comment>
<keyword evidence="10" id="KW-1185">Reference proteome</keyword>
<dbReference type="SUPFAM" id="SSF52518">
    <property type="entry name" value="Thiamin diphosphate-binding fold (THDP-binding)"/>
    <property type="match status" value="2"/>
</dbReference>
<keyword evidence="5 6" id="KW-0464">Manganese</keyword>
<dbReference type="Pfam" id="PF16582">
    <property type="entry name" value="TPP_enzyme_M_2"/>
    <property type="match status" value="1"/>
</dbReference>
<dbReference type="GO" id="GO:0030976">
    <property type="term" value="F:thiamine pyrophosphate binding"/>
    <property type="evidence" value="ECO:0007669"/>
    <property type="project" value="UniProtKB-UniRule"/>
</dbReference>
<sequence>MNYSKIPLAQTVAYLCQEKGISHIVISPGSRNAPLTISFTENPFFNTYSIVDERCAAFFALGMAQQLQKPVALVCTSGSALLNYYPAIAEAFYSDIPLVVLSADRPIERIDIGDGQTIRQKNVFENHILYSANLYSELVLDSNPELKKLAQKQFESKKHNEQEINYALNAAIENKGPVHINVPFYEPLYDRVPEFSVSPIVIKPKSKPIFSESDLKDYKEAWVAAKRKIVLVGVNTPNSVKQHYLDLLANDESVIVLTETTSNISHPRFFNCIDQLIAPLQQEEFKDLQPDILLTFGGMVVSKKIKGFLRDFQPKHHWHVDEKKAFNTYFCLDKHFEIDVNTFFEHFLDNTQKAKSPYFDFWHNIRNNRRQKHKKYLSEIDFSDLKAFEMVLNNIPSGNQLQLGNSSTIRYTQLFDLNSTLKVFCNRGTSGIEGSTSTAIGAALINRTQTTFITGDLSFFYDSNALWNDHIPTTFRLIIINNGGGGIFRILPGDKDSENFDTYFETTHSHKAEKLCEMHDIEYDSASNEKSLATSLVNFHNESKRAKLLEIFTPRLKNDTILLNYFNQIK</sequence>
<dbReference type="GO" id="GO:0009234">
    <property type="term" value="P:menaquinone biosynthetic process"/>
    <property type="evidence" value="ECO:0007669"/>
    <property type="project" value="UniProtKB-UniRule"/>
</dbReference>
<dbReference type="Gene3D" id="3.40.50.970">
    <property type="match status" value="2"/>
</dbReference>
<keyword evidence="3 6" id="KW-0460">Magnesium</keyword>
<comment type="cofactor">
    <cofactor evidence="6">
        <name>thiamine diphosphate</name>
        <dbReference type="ChEBI" id="CHEBI:58937"/>
    </cofactor>
    <text evidence="6">Binds 1 thiamine pyrophosphate per subunit.</text>
</comment>
<reference evidence="9 10" key="1">
    <citation type="submission" date="2020-01" db="EMBL/GenBank/DDBJ databases">
        <title>Spongiivirga citrea KCTC 32990T.</title>
        <authorList>
            <person name="Wang G."/>
        </authorList>
    </citation>
    <scope>NUCLEOTIDE SEQUENCE [LARGE SCALE GENOMIC DNA]</scope>
    <source>
        <strain evidence="9 10">KCTC 32990</strain>
    </source>
</reference>
<dbReference type="Proteomes" id="UP000474296">
    <property type="component" value="Unassembled WGS sequence"/>
</dbReference>
<dbReference type="AlphaFoldDB" id="A0A6M0CGA6"/>
<dbReference type="InterPro" id="IPR032264">
    <property type="entry name" value="MenD_middle"/>
</dbReference>
<dbReference type="RefSeq" id="WP_164030544.1">
    <property type="nucleotide sequence ID" value="NZ_JAABOQ010000002.1"/>
</dbReference>